<dbReference type="RefSeq" id="WP_122185894.1">
    <property type="nucleotide sequence ID" value="NZ_RFFH01000001.1"/>
</dbReference>
<evidence type="ECO:0000313" key="3">
    <source>
        <dbReference type="Proteomes" id="UP000279275"/>
    </source>
</evidence>
<proteinExistence type="predicted"/>
<accession>A0A3M2LEB0</accession>
<dbReference type="AlphaFoldDB" id="A0A3M2LEB0"/>
<comment type="caution">
    <text evidence="2">The sequence shown here is derived from an EMBL/GenBank/DDBJ whole genome shotgun (WGS) entry which is preliminary data.</text>
</comment>
<sequence length="107" mass="10414">MQLGKWTATAALTVSALATIGAGVSHADTTPEATGIALTPVAAQDVDLMGGVDRTRVDLNNPTVQNDALIGALLGFLGSGVGVSSGAALGAAIGIVTVDPGLPQSFS</sequence>
<protein>
    <recommendedName>
        <fullName evidence="4">Secreted protein</fullName>
    </recommendedName>
</protein>
<dbReference type="Proteomes" id="UP000279275">
    <property type="component" value="Unassembled WGS sequence"/>
</dbReference>
<keyword evidence="3" id="KW-1185">Reference proteome</keyword>
<evidence type="ECO:0000313" key="2">
    <source>
        <dbReference type="EMBL" id="RMI34923.1"/>
    </source>
</evidence>
<organism evidence="2 3">
    <name type="scientific">Nocardia stercoris</name>
    <dbReference type="NCBI Taxonomy" id="2483361"/>
    <lineage>
        <taxon>Bacteria</taxon>
        <taxon>Bacillati</taxon>
        <taxon>Actinomycetota</taxon>
        <taxon>Actinomycetes</taxon>
        <taxon>Mycobacteriales</taxon>
        <taxon>Nocardiaceae</taxon>
        <taxon>Nocardia</taxon>
    </lineage>
</organism>
<evidence type="ECO:0008006" key="4">
    <source>
        <dbReference type="Google" id="ProtNLM"/>
    </source>
</evidence>
<evidence type="ECO:0000256" key="1">
    <source>
        <dbReference type="SAM" id="SignalP"/>
    </source>
</evidence>
<feature type="signal peptide" evidence="1">
    <location>
        <begin position="1"/>
        <end position="27"/>
    </location>
</feature>
<keyword evidence="1" id="KW-0732">Signal</keyword>
<feature type="chain" id="PRO_5018241608" description="Secreted protein" evidence="1">
    <location>
        <begin position="28"/>
        <end position="107"/>
    </location>
</feature>
<gene>
    <name evidence="2" type="ORF">EBN03_00715</name>
</gene>
<name>A0A3M2LEB0_9NOCA</name>
<dbReference type="EMBL" id="RFFH01000001">
    <property type="protein sequence ID" value="RMI34923.1"/>
    <property type="molecule type" value="Genomic_DNA"/>
</dbReference>
<reference evidence="2 3" key="1">
    <citation type="submission" date="2018-10" db="EMBL/GenBank/DDBJ databases">
        <title>Isolation from cow dung.</title>
        <authorList>
            <person name="Ling L."/>
        </authorList>
    </citation>
    <scope>NUCLEOTIDE SEQUENCE [LARGE SCALE GENOMIC DNA]</scope>
    <source>
        <strain evidence="2 3">NEAU-LL90</strain>
    </source>
</reference>